<dbReference type="EMBL" id="MN586040">
    <property type="protein sequence ID" value="QGJ94941.1"/>
    <property type="molecule type" value="Genomic_DNA"/>
</dbReference>
<sequence>MKEHFKAHEAHVCDVLEVSPTIASGSKWYDTGDGVDRDAYAAWPIQFDAKCTIQRSYSIQRGFMAGAVRKAVESGKRFLLPLRFVDDDGQHGDYVVMPLDDYAELLATARAYWSEHEG</sequence>
<organism evidence="1 2">
    <name type="scientific">Gordonia phage Stormageddon</name>
    <dbReference type="NCBI Taxonomy" id="2656541"/>
    <lineage>
        <taxon>Viruses</taxon>
        <taxon>Duplodnaviria</taxon>
        <taxon>Heunggongvirae</taxon>
        <taxon>Uroviricota</taxon>
        <taxon>Caudoviricetes</taxon>
        <taxon>Stormageddonvirus</taxon>
        <taxon>Stormageddonvirus Stormageddon</taxon>
    </lineage>
</organism>
<dbReference type="KEGG" id="vg:64766787"/>
<accession>A0A649VRR2</accession>
<dbReference type="RefSeq" id="YP_010059554.1">
    <property type="nucleotide sequence ID" value="NC_054726.1"/>
</dbReference>
<evidence type="ECO:0000313" key="1">
    <source>
        <dbReference type="EMBL" id="QGJ94941.1"/>
    </source>
</evidence>
<evidence type="ECO:0000313" key="2">
    <source>
        <dbReference type="Proteomes" id="UP000423065"/>
    </source>
</evidence>
<proteinExistence type="predicted"/>
<gene>
    <name evidence="1" type="primary">78</name>
    <name evidence="1" type="ORF">SEA_STORMAGEDDON_78</name>
</gene>
<protein>
    <submittedName>
        <fullName evidence="1">Holliday junction resolvase</fullName>
    </submittedName>
</protein>
<keyword evidence="2" id="KW-1185">Reference proteome</keyword>
<reference evidence="1 2" key="1">
    <citation type="submission" date="2019-10" db="EMBL/GenBank/DDBJ databases">
        <authorList>
            <person name="Garlena R.A."/>
            <person name="Russell D.A."/>
            <person name="Pope W.H."/>
            <person name="Jacobs-Sera D."/>
            <person name="Hatfull G.F."/>
        </authorList>
    </citation>
    <scope>NUCLEOTIDE SEQUENCE [LARGE SCALE GENOMIC DNA]</scope>
</reference>
<dbReference type="Proteomes" id="UP000423065">
    <property type="component" value="Segment"/>
</dbReference>
<name>A0A649VRR2_9CAUD</name>
<dbReference type="GeneID" id="64766787"/>